<name>A0ACB0ZZA2_MELEN</name>
<keyword evidence="2" id="KW-1185">Reference proteome</keyword>
<dbReference type="EMBL" id="CAVMJV010000051">
    <property type="protein sequence ID" value="CAK5083752.1"/>
    <property type="molecule type" value="Genomic_DNA"/>
</dbReference>
<gene>
    <name evidence="1" type="ORF">MENTE1834_LOCUS31108</name>
</gene>
<comment type="caution">
    <text evidence="1">The sequence shown here is derived from an EMBL/GenBank/DDBJ whole genome shotgun (WGS) entry which is preliminary data.</text>
</comment>
<evidence type="ECO:0000313" key="1">
    <source>
        <dbReference type="EMBL" id="CAK5083752.1"/>
    </source>
</evidence>
<evidence type="ECO:0000313" key="2">
    <source>
        <dbReference type="Proteomes" id="UP001497535"/>
    </source>
</evidence>
<reference evidence="1" key="1">
    <citation type="submission" date="2023-11" db="EMBL/GenBank/DDBJ databases">
        <authorList>
            <person name="Poullet M."/>
        </authorList>
    </citation>
    <scope>NUCLEOTIDE SEQUENCE</scope>
    <source>
        <strain evidence="1">E1834</strain>
    </source>
</reference>
<protein>
    <submittedName>
        <fullName evidence="1">Uncharacterized protein</fullName>
    </submittedName>
</protein>
<dbReference type="Proteomes" id="UP001497535">
    <property type="component" value="Unassembled WGS sequence"/>
</dbReference>
<organism evidence="1 2">
    <name type="scientific">Meloidogyne enterolobii</name>
    <name type="common">Root-knot nematode worm</name>
    <name type="synonym">Meloidogyne mayaguensis</name>
    <dbReference type="NCBI Taxonomy" id="390850"/>
    <lineage>
        <taxon>Eukaryota</taxon>
        <taxon>Metazoa</taxon>
        <taxon>Ecdysozoa</taxon>
        <taxon>Nematoda</taxon>
        <taxon>Chromadorea</taxon>
        <taxon>Rhabditida</taxon>
        <taxon>Tylenchina</taxon>
        <taxon>Tylenchomorpha</taxon>
        <taxon>Tylenchoidea</taxon>
        <taxon>Meloidogynidae</taxon>
        <taxon>Meloidogyninae</taxon>
        <taxon>Meloidogyne</taxon>
    </lineage>
</organism>
<proteinExistence type="predicted"/>
<sequence>MEIENIVANTARTGGQRKGKSKKWRHYLQFPYPFIVEKQPIGRLLFKRFCEQQKQEDLAICWRFLERVEEYETSGKGKKFYLNPLNIIYSIENLLIA</sequence>
<accession>A0ACB0ZZA2</accession>